<sequence>MKKVVKIVLIVFGALFVIGFISNLAKVGKATKAVNDSTKVQVSGTDPKEGEAAVASAWRYSEDEDKMTSDKVYHAEVDANELLQFEFPYQGGSTATLYLRNKNKKNNLLLMVSKGQFNSSFQGQNIKVRFDDDKPMTFGTSNANDGDTKVLFIDNVSKFIARMKTAKKVLIEAEFYRSGVRQMEFNVSGFNWAH</sequence>
<keyword evidence="2" id="KW-1185">Reference proteome</keyword>
<organism evidence="1 2">
    <name type="scientific">Chitinophaga flava</name>
    <dbReference type="NCBI Taxonomy" id="2259036"/>
    <lineage>
        <taxon>Bacteria</taxon>
        <taxon>Pseudomonadati</taxon>
        <taxon>Bacteroidota</taxon>
        <taxon>Chitinophagia</taxon>
        <taxon>Chitinophagales</taxon>
        <taxon>Chitinophagaceae</taxon>
        <taxon>Chitinophaga</taxon>
    </lineage>
</organism>
<reference evidence="1 2" key="1">
    <citation type="submission" date="2018-05" db="EMBL/GenBank/DDBJ databases">
        <title>Chitinophaga sp. K3CV102501T nov., isolated from isolated from a monsoon evergreen broad-leaved forest soil.</title>
        <authorList>
            <person name="Lv Y."/>
        </authorList>
    </citation>
    <scope>NUCLEOTIDE SEQUENCE [LARGE SCALE GENOMIC DNA]</scope>
    <source>
        <strain evidence="1 2">GDMCC 1.1325</strain>
    </source>
</reference>
<dbReference type="AlphaFoldDB" id="A0A365Y1C5"/>
<dbReference type="Proteomes" id="UP000253410">
    <property type="component" value="Unassembled WGS sequence"/>
</dbReference>
<evidence type="ECO:0000313" key="1">
    <source>
        <dbReference type="EMBL" id="RBL92413.1"/>
    </source>
</evidence>
<name>A0A365Y1C5_9BACT</name>
<protein>
    <submittedName>
        <fullName evidence="1">Uncharacterized protein</fullName>
    </submittedName>
</protein>
<gene>
    <name evidence="1" type="ORF">DF182_07475</name>
</gene>
<accession>A0A365Y1C5</accession>
<dbReference type="OrthoDB" id="1454647at2"/>
<evidence type="ECO:0000313" key="2">
    <source>
        <dbReference type="Proteomes" id="UP000253410"/>
    </source>
</evidence>
<proteinExistence type="predicted"/>
<dbReference type="EMBL" id="QFFJ01000001">
    <property type="protein sequence ID" value="RBL92413.1"/>
    <property type="molecule type" value="Genomic_DNA"/>
</dbReference>
<comment type="caution">
    <text evidence="1">The sequence shown here is derived from an EMBL/GenBank/DDBJ whole genome shotgun (WGS) entry which is preliminary data.</text>
</comment>
<dbReference type="RefSeq" id="WP_113615017.1">
    <property type="nucleotide sequence ID" value="NZ_QFFJ01000001.1"/>
</dbReference>